<dbReference type="InterPro" id="IPR007272">
    <property type="entry name" value="Sulf_transp_TsuA/YedE"/>
</dbReference>
<feature type="transmembrane region" description="Helical" evidence="9">
    <location>
        <begin position="240"/>
        <end position="259"/>
    </location>
</feature>
<gene>
    <name evidence="10" type="ORF">BCV70DRAFT_200481</name>
</gene>
<keyword evidence="4" id="KW-0997">Cell inner membrane</keyword>
<keyword evidence="2" id="KW-0813">Transport</keyword>
<comment type="subcellular location">
    <subcellularLocation>
        <location evidence="1">Cell inner membrane</location>
        <topology evidence="1">Multi-pass membrane protein</topology>
    </subcellularLocation>
</comment>
<evidence type="ECO:0000313" key="10">
    <source>
        <dbReference type="EMBL" id="PWZ00320.1"/>
    </source>
</evidence>
<organism evidence="10 11">
    <name type="scientific">Testicularia cyperi</name>
    <dbReference type="NCBI Taxonomy" id="1882483"/>
    <lineage>
        <taxon>Eukaryota</taxon>
        <taxon>Fungi</taxon>
        <taxon>Dikarya</taxon>
        <taxon>Basidiomycota</taxon>
        <taxon>Ustilaginomycotina</taxon>
        <taxon>Ustilaginomycetes</taxon>
        <taxon>Ustilaginales</taxon>
        <taxon>Anthracoideaceae</taxon>
        <taxon>Testicularia</taxon>
    </lineage>
</organism>
<reference evidence="10 11" key="1">
    <citation type="journal article" date="2018" name="Mol. Biol. Evol.">
        <title>Broad Genomic Sampling Reveals a Smut Pathogenic Ancestry of the Fungal Clade Ustilaginomycotina.</title>
        <authorList>
            <person name="Kijpornyongpan T."/>
            <person name="Mondo S.J."/>
            <person name="Barry K."/>
            <person name="Sandor L."/>
            <person name="Lee J."/>
            <person name="Lipzen A."/>
            <person name="Pangilinan J."/>
            <person name="LaButti K."/>
            <person name="Hainaut M."/>
            <person name="Henrissat B."/>
            <person name="Grigoriev I.V."/>
            <person name="Spatafora J.W."/>
            <person name="Aime M.C."/>
        </authorList>
    </citation>
    <scope>NUCLEOTIDE SEQUENCE [LARGE SCALE GENOMIC DNA]</scope>
    <source>
        <strain evidence="10 11">MCA 3645</strain>
    </source>
</reference>
<accession>A0A317XR03</accession>
<dbReference type="GO" id="GO:0005886">
    <property type="term" value="C:plasma membrane"/>
    <property type="evidence" value="ECO:0007669"/>
    <property type="project" value="UniProtKB-SubCell"/>
</dbReference>
<evidence type="ECO:0000256" key="7">
    <source>
        <dbReference type="ARBA" id="ARBA00023136"/>
    </source>
</evidence>
<keyword evidence="5 9" id="KW-0812">Transmembrane</keyword>
<dbReference type="Pfam" id="PF20398">
    <property type="entry name" value="DUF6691"/>
    <property type="match status" value="2"/>
</dbReference>
<keyword evidence="3" id="KW-1003">Cell membrane</keyword>
<dbReference type="PANTHER" id="PTHR30574:SF1">
    <property type="entry name" value="SULPHUR TRANSPORT DOMAIN-CONTAINING PROTEIN"/>
    <property type="match status" value="1"/>
</dbReference>
<dbReference type="AlphaFoldDB" id="A0A317XR03"/>
<proteinExistence type="predicted"/>
<feature type="region of interest" description="Disordered" evidence="8">
    <location>
        <begin position="315"/>
        <end position="335"/>
    </location>
</feature>
<evidence type="ECO:0000256" key="2">
    <source>
        <dbReference type="ARBA" id="ARBA00022448"/>
    </source>
</evidence>
<evidence type="ECO:0000313" key="11">
    <source>
        <dbReference type="Proteomes" id="UP000246740"/>
    </source>
</evidence>
<keyword evidence="6 9" id="KW-1133">Transmembrane helix</keyword>
<feature type="transmembrane region" description="Helical" evidence="9">
    <location>
        <begin position="60"/>
        <end position="77"/>
    </location>
</feature>
<dbReference type="InParanoid" id="A0A317XR03"/>
<dbReference type="EMBL" id="KZ819193">
    <property type="protein sequence ID" value="PWZ00320.1"/>
    <property type="molecule type" value="Genomic_DNA"/>
</dbReference>
<feature type="compositionally biased region" description="Polar residues" evidence="8">
    <location>
        <begin position="321"/>
        <end position="331"/>
    </location>
</feature>
<feature type="transmembrane region" description="Helical" evidence="9">
    <location>
        <begin position="12"/>
        <end position="40"/>
    </location>
</feature>
<feature type="transmembrane region" description="Helical" evidence="9">
    <location>
        <begin position="198"/>
        <end position="219"/>
    </location>
</feature>
<evidence type="ECO:0000256" key="4">
    <source>
        <dbReference type="ARBA" id="ARBA00022519"/>
    </source>
</evidence>
<feature type="transmembrane region" description="Helical" evidence="9">
    <location>
        <begin position="279"/>
        <end position="300"/>
    </location>
</feature>
<keyword evidence="11" id="KW-1185">Reference proteome</keyword>
<protein>
    <recommendedName>
        <fullName evidence="12">Sulphur transport domain-containing protein</fullName>
    </recommendedName>
</protein>
<dbReference type="OrthoDB" id="10254418at2759"/>
<keyword evidence="7 9" id="KW-0472">Membrane</keyword>
<evidence type="ECO:0000256" key="1">
    <source>
        <dbReference type="ARBA" id="ARBA00004429"/>
    </source>
</evidence>
<sequence>MGTVDFTPGHSLVGGLMMAASLHTLLSKLGMVLGISGFFHTTVKSSLQPSSTPHNIHTTVSRYFTAGLFLGGAILGLRRTSIEAGLRVPILDPITSTSAAAGSNSPLFKSLFYGLLVGLGTKIGNGCTSGHFLCGLSRFSLRSLVATATFFGVAVVTHLSLRDAATSSSLASKILSGVTSGSGGFTSHLPSTYPVPSLLTLALLQIPVLLYTLLPRVVGTQPSNASKQQKQASQLLQAKLVALGVGLHFSFALGISGMLRPSKVLGFLCLSPSCFSSGAFDPSLAMVAIGGILPASYAYFSSVKPKQDRLTAALRSKKSDAASTQDATLQHSRPELSAVSPEWRLPANPSQLDLRLVLGAALFGVGWGATGLCPGPALVSLISLFTAHADSKTLVDLAAFVAAMATGGFVAGQF</sequence>
<evidence type="ECO:0000256" key="9">
    <source>
        <dbReference type="SAM" id="Phobius"/>
    </source>
</evidence>
<dbReference type="Proteomes" id="UP000246740">
    <property type="component" value="Unassembled WGS sequence"/>
</dbReference>
<feature type="transmembrane region" description="Helical" evidence="9">
    <location>
        <begin position="394"/>
        <end position="412"/>
    </location>
</feature>
<feature type="transmembrane region" description="Helical" evidence="9">
    <location>
        <begin position="139"/>
        <end position="161"/>
    </location>
</feature>
<evidence type="ECO:0000256" key="5">
    <source>
        <dbReference type="ARBA" id="ARBA00022692"/>
    </source>
</evidence>
<evidence type="ECO:0000256" key="3">
    <source>
        <dbReference type="ARBA" id="ARBA00022475"/>
    </source>
</evidence>
<evidence type="ECO:0000256" key="8">
    <source>
        <dbReference type="SAM" id="MobiDB-lite"/>
    </source>
</evidence>
<dbReference type="InterPro" id="IPR046513">
    <property type="entry name" value="DUF6691"/>
</dbReference>
<feature type="transmembrane region" description="Helical" evidence="9">
    <location>
        <begin position="356"/>
        <end position="382"/>
    </location>
</feature>
<evidence type="ECO:0008006" key="12">
    <source>
        <dbReference type="Google" id="ProtNLM"/>
    </source>
</evidence>
<evidence type="ECO:0000256" key="6">
    <source>
        <dbReference type="ARBA" id="ARBA00022989"/>
    </source>
</evidence>
<dbReference type="PANTHER" id="PTHR30574">
    <property type="entry name" value="INNER MEMBRANE PROTEIN YEDE"/>
    <property type="match status" value="1"/>
</dbReference>
<name>A0A317XR03_9BASI</name>